<dbReference type="AlphaFoldDB" id="A0A7V5H4B5"/>
<evidence type="ECO:0000256" key="1">
    <source>
        <dbReference type="ARBA" id="ARBA00022723"/>
    </source>
</evidence>
<evidence type="ECO:0000256" key="2">
    <source>
        <dbReference type="ARBA" id="ARBA00022801"/>
    </source>
</evidence>
<dbReference type="GO" id="GO:0009245">
    <property type="term" value="P:lipid A biosynthetic process"/>
    <property type="evidence" value="ECO:0007669"/>
    <property type="project" value="TreeGrafter"/>
</dbReference>
<comment type="caution">
    <text evidence="4">The sequence shown here is derived from an EMBL/GenBank/DDBJ whole genome shotgun (WGS) entry which is preliminary data.</text>
</comment>
<dbReference type="InterPro" id="IPR029052">
    <property type="entry name" value="Metallo-depent_PP-like"/>
</dbReference>
<dbReference type="InterPro" id="IPR051158">
    <property type="entry name" value="Metallophosphoesterase_sf"/>
</dbReference>
<name>A0A7V5H4B5_CALAY</name>
<dbReference type="SUPFAM" id="SSF56300">
    <property type="entry name" value="Metallo-dependent phosphatases"/>
    <property type="match status" value="1"/>
</dbReference>
<dbReference type="GO" id="GO:0008758">
    <property type="term" value="F:UDP-2,3-diacylglucosamine hydrolase activity"/>
    <property type="evidence" value="ECO:0007669"/>
    <property type="project" value="TreeGrafter"/>
</dbReference>
<gene>
    <name evidence="4" type="ORF">ENL21_07240</name>
</gene>
<sequence>MKIDYLKHRTNSKRRLKEWELNPFLFSFWQRLFHFERYEYLFSLAIPFLKLSGLYKRGFQHALNIRAHYLYLSFDDLPPAFKGFKILFISDLHADRNQQIAERLINDLKNLSIDAVLLGGDYRFKLKGFFNKAIEPIKKLKENINVRDGWYAVLGNHDPFEIIDPLERMGIHFLINENIELKRNGQSIWLIGLDEEHYFENADYQQASLGIPEESFRIVLSHANDALLKIPSKNGQLFLCGHTHGGQICFPLIGPLLVHSRLPRSMAIGMWQFNGILGFTTTGVGTSGVPLRFNCPGEFVIIELK</sequence>
<dbReference type="InterPro" id="IPR004843">
    <property type="entry name" value="Calcineurin-like_PHP"/>
</dbReference>
<evidence type="ECO:0000313" key="4">
    <source>
        <dbReference type="EMBL" id="HHE55560.1"/>
    </source>
</evidence>
<keyword evidence="2" id="KW-0378">Hydrolase</keyword>
<dbReference type="PANTHER" id="PTHR31302">
    <property type="entry name" value="TRANSMEMBRANE PROTEIN WITH METALLOPHOSPHOESTERASE DOMAIN-RELATED"/>
    <property type="match status" value="1"/>
</dbReference>
<reference evidence="4" key="1">
    <citation type="journal article" date="2020" name="mSystems">
        <title>Genome- and Community-Level Interaction Insights into Carbon Utilization and Element Cycling Functions of Hydrothermarchaeota in Hydrothermal Sediment.</title>
        <authorList>
            <person name="Zhou Z."/>
            <person name="Liu Y."/>
            <person name="Xu W."/>
            <person name="Pan J."/>
            <person name="Luo Z.H."/>
            <person name="Li M."/>
        </authorList>
    </citation>
    <scope>NUCLEOTIDE SEQUENCE [LARGE SCALE GENOMIC DNA]</scope>
    <source>
        <strain evidence="4">HyVt-76</strain>
    </source>
</reference>
<dbReference type="GO" id="GO:0046872">
    <property type="term" value="F:metal ion binding"/>
    <property type="evidence" value="ECO:0007669"/>
    <property type="project" value="UniProtKB-KW"/>
</dbReference>
<dbReference type="EMBL" id="DRTD01000535">
    <property type="protein sequence ID" value="HHE55560.1"/>
    <property type="molecule type" value="Genomic_DNA"/>
</dbReference>
<dbReference type="PANTHER" id="PTHR31302:SF31">
    <property type="entry name" value="PHOSPHODIESTERASE YAEI"/>
    <property type="match status" value="1"/>
</dbReference>
<dbReference type="Proteomes" id="UP000886111">
    <property type="component" value="Unassembled WGS sequence"/>
</dbReference>
<dbReference type="GO" id="GO:0016020">
    <property type="term" value="C:membrane"/>
    <property type="evidence" value="ECO:0007669"/>
    <property type="project" value="GOC"/>
</dbReference>
<evidence type="ECO:0000259" key="3">
    <source>
        <dbReference type="Pfam" id="PF00149"/>
    </source>
</evidence>
<organism evidence="4">
    <name type="scientific">Caldithrix abyssi</name>
    <dbReference type="NCBI Taxonomy" id="187145"/>
    <lineage>
        <taxon>Bacteria</taxon>
        <taxon>Pseudomonadati</taxon>
        <taxon>Calditrichota</taxon>
        <taxon>Calditrichia</taxon>
        <taxon>Calditrichales</taxon>
        <taxon>Calditrichaceae</taxon>
        <taxon>Caldithrix</taxon>
    </lineage>
</organism>
<dbReference type="Pfam" id="PF00149">
    <property type="entry name" value="Metallophos"/>
    <property type="match status" value="1"/>
</dbReference>
<accession>A0A7V5H4B5</accession>
<protein>
    <recommendedName>
        <fullName evidence="3">Calcineurin-like phosphoesterase domain-containing protein</fullName>
    </recommendedName>
</protein>
<feature type="domain" description="Calcineurin-like phosphoesterase" evidence="3">
    <location>
        <begin position="84"/>
        <end position="244"/>
    </location>
</feature>
<dbReference type="Gene3D" id="3.60.21.10">
    <property type="match status" value="1"/>
</dbReference>
<keyword evidence="1" id="KW-0479">Metal-binding</keyword>
<proteinExistence type="predicted"/>